<keyword evidence="5" id="KW-1185">Reference proteome</keyword>
<comment type="caution">
    <text evidence="3">The sequence shown here is derived from an EMBL/GenBank/DDBJ whole genome shotgun (WGS) entry which is preliminary data.</text>
</comment>
<keyword evidence="1" id="KW-0812">Transmembrane</keyword>
<keyword evidence="1" id="KW-0472">Membrane</keyword>
<dbReference type="EMBL" id="CATOUU010000380">
    <property type="protein sequence ID" value="CAI9927261.1"/>
    <property type="molecule type" value="Genomic_DNA"/>
</dbReference>
<feature type="signal peptide" evidence="2">
    <location>
        <begin position="1"/>
        <end position="17"/>
    </location>
</feature>
<evidence type="ECO:0000313" key="3">
    <source>
        <dbReference type="EMBL" id="CAI9927261.1"/>
    </source>
</evidence>
<name>A0AA86NYT1_9EUKA</name>
<evidence type="ECO:0000256" key="2">
    <source>
        <dbReference type="SAM" id="SignalP"/>
    </source>
</evidence>
<gene>
    <name evidence="3" type="ORF">HINF_LOCUS14906</name>
    <name evidence="4" type="ORF">HINF_LOCUS1818</name>
</gene>
<keyword evidence="1" id="KW-1133">Transmembrane helix</keyword>
<sequence length="532" mass="60194">MLQVSILLAAILLDADGREIHTCYTYDTTVEYRPNIKQLLILLVPNNNSACDIFPAGANINVTIGNTDFATTVPLPVYLPYSYTISNFGYQNTTQIAVEGFSLPLDGLGDEISIDFLLIEIYSYAEITRIEILEMQTIISSLSECFYADMPMLVTKDSLYISMNATGLCRIQIGALKSIQVTIEGKQFSFDLMHSSLVDLKTNYNHNVKFNLNLNPGAVDSFSFTAQKPDIAATAYLLTNDGAIDTRIDLVFSEVKYDTILNFYSLSSMSLNDKAFIFTIISKPQSLTALRAKLLLTGYTYNKRILRLIVTTNEQSYTFDYITSKYNALQLHFPFKCSDQPSNQQQQCLTFYEHVRTSSNVKITISALFFYNDNILAVQHNVIDHIPQVFERVYFNVGGGSQSCLHLQNTVQNTFGAEVTNFKFNIMRADNYSVKGNFEYNVVYDHSKIEICFNDALLQDAVRENFMALMIMSQGDKQYVHVFQESKNNSQQDSILANYILVTVFSIATTVFVAVRLFIFGKRIKSLKKKKN</sequence>
<evidence type="ECO:0000313" key="4">
    <source>
        <dbReference type="EMBL" id="CAL5972264.1"/>
    </source>
</evidence>
<evidence type="ECO:0000313" key="5">
    <source>
        <dbReference type="Proteomes" id="UP001642409"/>
    </source>
</evidence>
<protein>
    <submittedName>
        <fullName evidence="3">Uncharacterized protein</fullName>
    </submittedName>
</protein>
<dbReference type="EMBL" id="CAXDID020000003">
    <property type="protein sequence ID" value="CAL5972264.1"/>
    <property type="molecule type" value="Genomic_DNA"/>
</dbReference>
<reference evidence="3" key="1">
    <citation type="submission" date="2023-06" db="EMBL/GenBank/DDBJ databases">
        <authorList>
            <person name="Kurt Z."/>
        </authorList>
    </citation>
    <scope>NUCLEOTIDE SEQUENCE</scope>
</reference>
<proteinExistence type="predicted"/>
<evidence type="ECO:0000256" key="1">
    <source>
        <dbReference type="SAM" id="Phobius"/>
    </source>
</evidence>
<keyword evidence="2" id="KW-0732">Signal</keyword>
<dbReference type="Proteomes" id="UP001642409">
    <property type="component" value="Unassembled WGS sequence"/>
</dbReference>
<organism evidence="3">
    <name type="scientific">Hexamita inflata</name>
    <dbReference type="NCBI Taxonomy" id="28002"/>
    <lineage>
        <taxon>Eukaryota</taxon>
        <taxon>Metamonada</taxon>
        <taxon>Diplomonadida</taxon>
        <taxon>Hexamitidae</taxon>
        <taxon>Hexamitinae</taxon>
        <taxon>Hexamita</taxon>
    </lineage>
</organism>
<reference evidence="4 5" key="2">
    <citation type="submission" date="2024-07" db="EMBL/GenBank/DDBJ databases">
        <authorList>
            <person name="Akdeniz Z."/>
        </authorList>
    </citation>
    <scope>NUCLEOTIDE SEQUENCE [LARGE SCALE GENOMIC DNA]</scope>
</reference>
<accession>A0AA86NYT1</accession>
<feature type="chain" id="PRO_5041647154" evidence="2">
    <location>
        <begin position="18"/>
        <end position="532"/>
    </location>
</feature>
<feature type="transmembrane region" description="Helical" evidence="1">
    <location>
        <begin position="496"/>
        <end position="519"/>
    </location>
</feature>
<dbReference type="AlphaFoldDB" id="A0AA86NYT1"/>